<reference evidence="1 2" key="1">
    <citation type="submission" date="2022-05" db="EMBL/GenBank/DDBJ databases">
        <authorList>
            <person name="Zhou X."/>
            <person name="Li K."/>
            <person name="Man Y."/>
        </authorList>
    </citation>
    <scope>NUCLEOTIDE SEQUENCE [LARGE SCALE GENOMIC DNA]</scope>
    <source>
        <strain evidence="1 2">MS405</strain>
    </source>
</reference>
<evidence type="ECO:0000313" key="2">
    <source>
        <dbReference type="Proteomes" id="UP000829992"/>
    </source>
</evidence>
<accession>A0ABY4Q4G9</accession>
<dbReference type="RefSeq" id="WP_249592427.1">
    <property type="nucleotide sequence ID" value="NZ_BAAAQL010000053.1"/>
</dbReference>
<dbReference type="Proteomes" id="UP000829992">
    <property type="component" value="Chromosome"/>
</dbReference>
<proteinExistence type="predicted"/>
<name>A0ABY4Q4G9_9ACTN</name>
<sequence>MPMPTATPREITFEVPTNPTQFGPDQLRPRFLLGLSMSALSQWFAAYLVPHSRMLHDHLTGCVIGMVRLDSHLPDLRFCDADWLAVSARVEASDSATYLRLSVDIHARLQAGTDPALQVATIRTDLRLLTVVDSQSLTGVPGTLPESLFALFRPEEIYRPDRKAQVLAAKPPEGKELLEPVSWKTPLCRSHCEVADQWLYSELVELLTQSRERLFLRDTTPPEVARIAVGRPVRSVTAVFRRAMYAFETCRITTRVLTGTNGGAGEGEPVIFQHSVDDPARPGACVTAWETVGATT</sequence>
<evidence type="ECO:0000313" key="1">
    <source>
        <dbReference type="EMBL" id="UQT61095.1"/>
    </source>
</evidence>
<organism evidence="1 2">
    <name type="scientific">Streptomyces durmitorensis</name>
    <dbReference type="NCBI Taxonomy" id="319947"/>
    <lineage>
        <taxon>Bacteria</taxon>
        <taxon>Bacillati</taxon>
        <taxon>Actinomycetota</taxon>
        <taxon>Actinomycetes</taxon>
        <taxon>Kitasatosporales</taxon>
        <taxon>Streptomycetaceae</taxon>
        <taxon>Streptomyces</taxon>
    </lineage>
</organism>
<gene>
    <name evidence="1" type="ORF">M4V62_41835</name>
</gene>
<protein>
    <submittedName>
        <fullName evidence="1">Uncharacterized protein</fullName>
    </submittedName>
</protein>
<dbReference type="EMBL" id="CP097289">
    <property type="protein sequence ID" value="UQT61095.1"/>
    <property type="molecule type" value="Genomic_DNA"/>
</dbReference>
<keyword evidence="2" id="KW-1185">Reference proteome</keyword>